<evidence type="ECO:0000256" key="1">
    <source>
        <dbReference type="ARBA" id="ARBA00022729"/>
    </source>
</evidence>
<dbReference type="InterPro" id="IPR026444">
    <property type="entry name" value="Secre_tail"/>
</dbReference>
<name>A0A2H1EC88_9FLAO</name>
<accession>A0A2H1EC88</accession>
<keyword evidence="6" id="KW-1185">Reference proteome</keyword>
<feature type="domain" description="Secretion system C-terminal sorting" evidence="3">
    <location>
        <begin position="913"/>
        <end position="989"/>
    </location>
</feature>
<dbReference type="Pfam" id="PF13583">
    <property type="entry name" value="Reprolysin_4"/>
    <property type="match status" value="1"/>
</dbReference>
<keyword evidence="1 2" id="KW-0732">Signal</keyword>
<dbReference type="KEGG" id="tmar:MARIT_2638"/>
<dbReference type="Pfam" id="PF20009">
    <property type="entry name" value="GEVED"/>
    <property type="match status" value="1"/>
</dbReference>
<dbReference type="InterPro" id="IPR045474">
    <property type="entry name" value="GEVED"/>
</dbReference>
<dbReference type="Gene3D" id="3.40.390.10">
    <property type="entry name" value="Collagenase (Catalytic Domain)"/>
    <property type="match status" value="1"/>
</dbReference>
<keyword evidence="5" id="KW-0645">Protease</keyword>
<feature type="signal peptide" evidence="2">
    <location>
        <begin position="1"/>
        <end position="22"/>
    </location>
</feature>
<dbReference type="EMBL" id="LT634361">
    <property type="protein sequence ID" value="SFZ84205.1"/>
    <property type="molecule type" value="Genomic_DNA"/>
</dbReference>
<dbReference type="OrthoDB" id="9792152at2"/>
<sequence>MLKKITFLHFALILMLSLSMEAQSVWTKINANENLASKHEVLARKNIPNNYDLFSLNTSIFEKQLNNFSRNSKKIIELPAIHGNTAKFLVKETSNLAPELAAKFPTIKSYSAQGIDDPTATAKISVGSDGIHAIIFSGNHSTLYIDPYTKNKQQYISYKKSSLPSKKDDFTCTVEDASEKAFQKNTAARGANDGKLRTFRLAIVCSGEYAQFHLNRQGVSAGATDAVKKAAVLSAMNTSMTRINGVYERDLGVRMVIVADNDKIIFLDADTDNITDGSSNAMIGETQAICDAEIGDANYDIGHIFSTGGSGLAGLGVVCRSGSKGRGVTGIAQPINDPYDIDYVSHEMGHQFGANHTQNNSCNRNNSTAVEPGSASTIMGYAGICRPNVQQNSDDHFHAVSIAEMWATIQSTANCATATDTGNNAPTANAGADFSIPKSTPFVLKGIGTDANNPNNLTYNWEQLDNQVATMPPLSTNTGGPMFRSLPSTSSPNRYMPALETVVLGSTSSEWEVVPSVAREMNFSFLVRDNHPGGGNSARDDMKVTIVNTTPFSVNTPSTSAPNSTINLTWNVGQTNQNPINCQRVNIRLSTDNGATFPTVLVANTNNDGNEDINIPAIANTSQAFIMVEAADNIFYNISSRFSISNLPDFSLQNITGDITVCNTATDTQNFELQYSAINGFSEEAVFSASNVPDGAVVNFSKNNIVNSDTVICSISNIGDVASGNYEIRINATTQSVTKSIILKLSIKDKVCSSSGDTSRISTTLVKFNTINNQSAKNGGYSDFKNISTTVQSGQRYQLEVKTNTYSSFSQPLTTISTAWIDWNQNCQFDADEAYDLGAATGFTDQITNNSPLNITVPNNAVPGNTILRISTRLSSYPSSCSSNFTGEVEDYTLVVENATASITDLPFNNFKLYPNPSEGVFNLKFEVINTKKVSLKLFDLRGRLVAKKQYKNTTTYFSKQLTFEKVNAGLYMLQISNGNKKAIRKILIK</sequence>
<proteinExistence type="predicted"/>
<evidence type="ECO:0000313" key="5">
    <source>
        <dbReference type="EMBL" id="SFZ84205.1"/>
    </source>
</evidence>
<dbReference type="GeneID" id="47724101"/>
<evidence type="ECO:0000313" key="6">
    <source>
        <dbReference type="Proteomes" id="UP000231564"/>
    </source>
</evidence>
<dbReference type="GO" id="GO:0006508">
    <property type="term" value="P:proteolysis"/>
    <property type="evidence" value="ECO:0007669"/>
    <property type="project" value="UniProtKB-KW"/>
</dbReference>
<gene>
    <name evidence="5" type="ORF">MARIT_2638</name>
</gene>
<evidence type="ECO:0000259" key="3">
    <source>
        <dbReference type="Pfam" id="PF18962"/>
    </source>
</evidence>
<dbReference type="NCBIfam" id="TIGR04183">
    <property type="entry name" value="Por_Secre_tail"/>
    <property type="match status" value="1"/>
</dbReference>
<organism evidence="5 6">
    <name type="scientific">Tenacibaculum maritimum NCIMB 2154</name>
    <dbReference type="NCBI Taxonomy" id="1349785"/>
    <lineage>
        <taxon>Bacteria</taxon>
        <taxon>Pseudomonadati</taxon>
        <taxon>Bacteroidota</taxon>
        <taxon>Flavobacteriia</taxon>
        <taxon>Flavobacteriales</taxon>
        <taxon>Flavobacteriaceae</taxon>
        <taxon>Tenacibaculum</taxon>
    </lineage>
</organism>
<dbReference type="RefSeq" id="WP_100211695.1">
    <property type="nucleotide sequence ID" value="NZ_CP138495.1"/>
</dbReference>
<dbReference type="SUPFAM" id="SSF55486">
    <property type="entry name" value="Metalloproteases ('zincins'), catalytic domain"/>
    <property type="match status" value="1"/>
</dbReference>
<evidence type="ECO:0000259" key="4">
    <source>
        <dbReference type="Pfam" id="PF20009"/>
    </source>
</evidence>
<keyword evidence="5" id="KW-0482">Metalloprotease</keyword>
<dbReference type="STRING" id="1349785.GCA_000509405_00453"/>
<dbReference type="GO" id="GO:0008237">
    <property type="term" value="F:metallopeptidase activity"/>
    <property type="evidence" value="ECO:0007669"/>
    <property type="project" value="UniProtKB-KW"/>
</dbReference>
<evidence type="ECO:0000256" key="2">
    <source>
        <dbReference type="SAM" id="SignalP"/>
    </source>
</evidence>
<keyword evidence="5" id="KW-0378">Hydrolase</keyword>
<feature type="chain" id="PRO_5013863654" evidence="2">
    <location>
        <begin position="23"/>
        <end position="990"/>
    </location>
</feature>
<dbReference type="Pfam" id="PF18962">
    <property type="entry name" value="Por_Secre_tail"/>
    <property type="match status" value="1"/>
</dbReference>
<protein>
    <submittedName>
        <fullName evidence="5">Probable M12B family metalloprotease containing a C-terminal secretion signal</fullName>
    </submittedName>
</protein>
<feature type="domain" description="GEVED" evidence="4">
    <location>
        <begin position="818"/>
        <end position="894"/>
    </location>
</feature>
<dbReference type="Proteomes" id="UP000231564">
    <property type="component" value="Chromosome MARIT"/>
</dbReference>
<reference evidence="5 6" key="1">
    <citation type="submission" date="2016-11" db="EMBL/GenBank/DDBJ databases">
        <authorList>
            <person name="Jaros S."/>
            <person name="Januszkiewicz K."/>
            <person name="Wedrychowicz H."/>
        </authorList>
    </citation>
    <scope>NUCLEOTIDE SEQUENCE [LARGE SCALE GENOMIC DNA]</scope>
    <source>
        <strain evidence="5">NCIMB 2154T</strain>
    </source>
</reference>
<dbReference type="InterPro" id="IPR024079">
    <property type="entry name" value="MetalloPept_cat_dom_sf"/>
</dbReference>
<dbReference type="AlphaFoldDB" id="A0A2H1EC88"/>